<dbReference type="EMBL" id="BLXT01004163">
    <property type="protein sequence ID" value="GFO10415.1"/>
    <property type="molecule type" value="Genomic_DNA"/>
</dbReference>
<name>A0AAV4ASX2_9GAST</name>
<gene>
    <name evidence="1" type="ORF">PoB_003692000</name>
</gene>
<sequence length="79" mass="9013">MHQLKRIGKRNKKTEQRLNTAIRSTRTRAAENNLQQPFCSRFKPLTGVETLETTMNCQSSGRLEDTELDKTILILGVPV</sequence>
<evidence type="ECO:0000313" key="2">
    <source>
        <dbReference type="Proteomes" id="UP000735302"/>
    </source>
</evidence>
<comment type="caution">
    <text evidence="1">The sequence shown here is derived from an EMBL/GenBank/DDBJ whole genome shotgun (WGS) entry which is preliminary data.</text>
</comment>
<dbReference type="AlphaFoldDB" id="A0AAV4ASX2"/>
<organism evidence="1 2">
    <name type="scientific">Plakobranchus ocellatus</name>
    <dbReference type="NCBI Taxonomy" id="259542"/>
    <lineage>
        <taxon>Eukaryota</taxon>
        <taxon>Metazoa</taxon>
        <taxon>Spiralia</taxon>
        <taxon>Lophotrochozoa</taxon>
        <taxon>Mollusca</taxon>
        <taxon>Gastropoda</taxon>
        <taxon>Heterobranchia</taxon>
        <taxon>Euthyneura</taxon>
        <taxon>Panpulmonata</taxon>
        <taxon>Sacoglossa</taxon>
        <taxon>Placobranchoidea</taxon>
        <taxon>Plakobranchidae</taxon>
        <taxon>Plakobranchus</taxon>
    </lineage>
</organism>
<protein>
    <submittedName>
        <fullName evidence="1">Uncharacterized protein</fullName>
    </submittedName>
</protein>
<reference evidence="1 2" key="1">
    <citation type="journal article" date="2021" name="Elife">
        <title>Chloroplast acquisition without the gene transfer in kleptoplastic sea slugs, Plakobranchus ocellatus.</title>
        <authorList>
            <person name="Maeda T."/>
            <person name="Takahashi S."/>
            <person name="Yoshida T."/>
            <person name="Shimamura S."/>
            <person name="Takaki Y."/>
            <person name="Nagai Y."/>
            <person name="Toyoda A."/>
            <person name="Suzuki Y."/>
            <person name="Arimoto A."/>
            <person name="Ishii H."/>
            <person name="Satoh N."/>
            <person name="Nishiyama T."/>
            <person name="Hasebe M."/>
            <person name="Maruyama T."/>
            <person name="Minagawa J."/>
            <person name="Obokata J."/>
            <person name="Shigenobu S."/>
        </authorList>
    </citation>
    <scope>NUCLEOTIDE SEQUENCE [LARGE SCALE GENOMIC DNA]</scope>
</reference>
<accession>A0AAV4ASX2</accession>
<proteinExistence type="predicted"/>
<keyword evidence="2" id="KW-1185">Reference proteome</keyword>
<dbReference type="Proteomes" id="UP000735302">
    <property type="component" value="Unassembled WGS sequence"/>
</dbReference>
<evidence type="ECO:0000313" key="1">
    <source>
        <dbReference type="EMBL" id="GFO10415.1"/>
    </source>
</evidence>